<dbReference type="GO" id="GO:0003677">
    <property type="term" value="F:DNA binding"/>
    <property type="evidence" value="ECO:0007669"/>
    <property type="project" value="InterPro"/>
</dbReference>
<feature type="domain" description="HTH myb-type" evidence="6">
    <location>
        <begin position="43"/>
        <end position="103"/>
    </location>
</feature>
<dbReference type="Gene3D" id="1.10.10.60">
    <property type="entry name" value="Homeodomain-like"/>
    <property type="match status" value="1"/>
</dbReference>
<gene>
    <name evidence="7" type="ORF">TAV2_LOCUS8401</name>
</gene>
<keyword evidence="4" id="KW-0539">Nucleus</keyword>
<evidence type="ECO:0000313" key="7">
    <source>
        <dbReference type="EMBL" id="CAH2049749.1"/>
    </source>
</evidence>
<dbReference type="InterPro" id="IPR046955">
    <property type="entry name" value="PHR1-like"/>
</dbReference>
<keyword evidence="8" id="KW-1185">Reference proteome</keyword>
<dbReference type="PANTHER" id="PTHR31314:SF164">
    <property type="entry name" value="HTH MYB-TYPE DOMAIN-CONTAINING PROTEIN"/>
    <property type="match status" value="1"/>
</dbReference>
<proteinExistence type="predicted"/>
<evidence type="ECO:0000256" key="1">
    <source>
        <dbReference type="ARBA" id="ARBA00004123"/>
    </source>
</evidence>
<feature type="region of interest" description="Disordered" evidence="5">
    <location>
        <begin position="1"/>
        <end position="40"/>
    </location>
</feature>
<keyword evidence="2" id="KW-0805">Transcription regulation</keyword>
<evidence type="ECO:0000256" key="5">
    <source>
        <dbReference type="SAM" id="MobiDB-lite"/>
    </source>
</evidence>
<dbReference type="InterPro" id="IPR017930">
    <property type="entry name" value="Myb_dom"/>
</dbReference>
<dbReference type="NCBIfam" id="TIGR01557">
    <property type="entry name" value="myb_SHAQKYF"/>
    <property type="match status" value="1"/>
</dbReference>
<comment type="subcellular location">
    <subcellularLocation>
        <location evidence="1">Nucleus</location>
    </subcellularLocation>
</comment>
<accession>A0AAU9RXS2</accession>
<dbReference type="GO" id="GO:0003700">
    <property type="term" value="F:DNA-binding transcription factor activity"/>
    <property type="evidence" value="ECO:0007669"/>
    <property type="project" value="InterPro"/>
</dbReference>
<dbReference type="Proteomes" id="UP000836841">
    <property type="component" value="Unassembled WGS sequence"/>
</dbReference>
<dbReference type="PROSITE" id="PS51294">
    <property type="entry name" value="HTH_MYB"/>
    <property type="match status" value="1"/>
</dbReference>
<keyword evidence="3" id="KW-0804">Transcription</keyword>
<name>A0AAU9RXS2_THLAR</name>
<dbReference type="InterPro" id="IPR009057">
    <property type="entry name" value="Homeodomain-like_sf"/>
</dbReference>
<organism evidence="7 8">
    <name type="scientific">Thlaspi arvense</name>
    <name type="common">Field penny-cress</name>
    <dbReference type="NCBI Taxonomy" id="13288"/>
    <lineage>
        <taxon>Eukaryota</taxon>
        <taxon>Viridiplantae</taxon>
        <taxon>Streptophyta</taxon>
        <taxon>Embryophyta</taxon>
        <taxon>Tracheophyta</taxon>
        <taxon>Spermatophyta</taxon>
        <taxon>Magnoliopsida</taxon>
        <taxon>eudicotyledons</taxon>
        <taxon>Gunneridae</taxon>
        <taxon>Pentapetalae</taxon>
        <taxon>rosids</taxon>
        <taxon>malvids</taxon>
        <taxon>Brassicales</taxon>
        <taxon>Brassicaceae</taxon>
        <taxon>Thlaspideae</taxon>
        <taxon>Thlaspi</taxon>
    </lineage>
</organism>
<dbReference type="FunFam" id="1.10.10.60:FF:000002">
    <property type="entry name" value="Myb family transcription factor"/>
    <property type="match status" value="1"/>
</dbReference>
<dbReference type="InterPro" id="IPR006447">
    <property type="entry name" value="Myb_dom_plants"/>
</dbReference>
<sequence length="184" mass="21114">MEETGEIEVCVKSKTSESSSNRSVGEEETEKRPASNGVRHYVRSKEPRLRWTPDLHRCFVQAVERLGGHERATPKLVLQLMNVKGLAIAHVKSHLQMYRNKIDKHGQVINGGGCLCHNPWQPYLMLGPRYRSYHYRDNYMKARTGEGFLGLADKSFDKRTTMKRKAQMENDLIDLDLDLDLSLA</sequence>
<evidence type="ECO:0000256" key="2">
    <source>
        <dbReference type="ARBA" id="ARBA00023015"/>
    </source>
</evidence>
<evidence type="ECO:0000313" key="8">
    <source>
        <dbReference type="Proteomes" id="UP000836841"/>
    </source>
</evidence>
<protein>
    <recommendedName>
        <fullName evidence="6">HTH myb-type domain-containing protein</fullName>
    </recommendedName>
</protein>
<dbReference type="InterPro" id="IPR001005">
    <property type="entry name" value="SANT/Myb"/>
</dbReference>
<evidence type="ECO:0000259" key="6">
    <source>
        <dbReference type="PROSITE" id="PS51294"/>
    </source>
</evidence>
<dbReference type="SUPFAM" id="SSF46689">
    <property type="entry name" value="Homeodomain-like"/>
    <property type="match status" value="1"/>
</dbReference>
<evidence type="ECO:0000256" key="3">
    <source>
        <dbReference type="ARBA" id="ARBA00023163"/>
    </source>
</evidence>
<dbReference type="PANTHER" id="PTHR31314">
    <property type="entry name" value="MYB FAMILY TRANSCRIPTION FACTOR PHL7-LIKE"/>
    <property type="match status" value="1"/>
</dbReference>
<evidence type="ECO:0000256" key="4">
    <source>
        <dbReference type="ARBA" id="ARBA00023242"/>
    </source>
</evidence>
<dbReference type="GO" id="GO:0005634">
    <property type="term" value="C:nucleus"/>
    <property type="evidence" value="ECO:0007669"/>
    <property type="project" value="UniProtKB-SubCell"/>
</dbReference>
<dbReference type="AlphaFoldDB" id="A0AAU9RXS2"/>
<comment type="caution">
    <text evidence="7">The sequence shown here is derived from an EMBL/GenBank/DDBJ whole genome shotgun (WGS) entry which is preliminary data.</text>
</comment>
<dbReference type="EMBL" id="CAJVSB020000337">
    <property type="protein sequence ID" value="CAH2049749.1"/>
    <property type="molecule type" value="Genomic_DNA"/>
</dbReference>
<dbReference type="Pfam" id="PF00249">
    <property type="entry name" value="Myb_DNA-binding"/>
    <property type="match status" value="1"/>
</dbReference>
<reference evidence="7 8" key="1">
    <citation type="submission" date="2022-03" db="EMBL/GenBank/DDBJ databases">
        <authorList>
            <person name="Nunn A."/>
            <person name="Chopra R."/>
            <person name="Nunn A."/>
            <person name="Contreras Garrido A."/>
        </authorList>
    </citation>
    <scope>NUCLEOTIDE SEQUENCE [LARGE SCALE GENOMIC DNA]</scope>
</reference>